<evidence type="ECO:0000256" key="1">
    <source>
        <dbReference type="ARBA" id="ARBA00004196"/>
    </source>
</evidence>
<sequence length="646" mass="68072">MSHSLRGLEWGKHTVRFTQTSGSLDIDAVGVASTPALAPASAGPIVAPLANARATQRSDAFTDDSWALLQRLITQADRAVTNPAAYRLDGEGVEQIVERLQRATNPELSRIISLESPHLATWQGEAPELPATVTATLDDGSTLPVDVEWNAVDDSAFGNAWSVVEITGTHGPLAASARVEVVPRGTVAFGDVNASAAGDLGRNSPAWVAINGLVGGLVNEAPDQVREGDATWGHWAQTAQGTKNIAPKGIVTGPYDKTTTTGISTANAVGAQVEYTFDLAAGDYTITAASHTWWPGNARSAAASIVHDGQSTPLRSITLGASHPTEVISGDITLAKDGRVTFILKATNGQSPLLSWAAAVRHDAPATYSVAYDLNGGEGAVPAPRTGAAWTDDGFFADASGLTRPGHTFEGWNTASDGGGIPATATTAYSELAGGDVGQLSITLYAQWKDSGPTAEPSPEPSEEPSVEPSPEPSVEPSAGPSPKPTQGPTQVPTVTVTAPPSVRPTPVGDVYSTPGFHVVNGRKWYTACEPYSRTVRCRTEIWATQVTSVNGVFVTSNGWVFNNLTYLPLMTRAQWSANPLGHATSWTAADGRRWKTECDTVATGSNGCRSWAWTTFVASRQNSNGTWTHFHSQGWVFNNIVRFAR</sequence>
<keyword evidence="5" id="KW-1185">Reference proteome</keyword>
<organism evidence="4 5">
    <name type="scientific">Tessaracoccus antarcticus</name>
    <dbReference type="NCBI Taxonomy" id="2479848"/>
    <lineage>
        <taxon>Bacteria</taxon>
        <taxon>Bacillati</taxon>
        <taxon>Actinomycetota</taxon>
        <taxon>Actinomycetes</taxon>
        <taxon>Propionibacteriales</taxon>
        <taxon>Propionibacteriaceae</taxon>
        <taxon>Tessaracoccus</taxon>
    </lineage>
</organism>
<dbReference type="InterPro" id="IPR013378">
    <property type="entry name" value="InlB-like_B-rpt"/>
</dbReference>
<feature type="region of interest" description="Disordered" evidence="2">
    <location>
        <begin position="449"/>
        <end position="513"/>
    </location>
</feature>
<evidence type="ECO:0000313" key="4">
    <source>
        <dbReference type="EMBL" id="RMB61591.1"/>
    </source>
</evidence>
<protein>
    <recommendedName>
        <fullName evidence="3">Bacterial Ig-like domain-containing protein</fullName>
    </recommendedName>
</protein>
<dbReference type="InterPro" id="IPR042229">
    <property type="entry name" value="Listeria/Bacterioides_rpt_sf"/>
</dbReference>
<evidence type="ECO:0000259" key="3">
    <source>
        <dbReference type="Pfam" id="PF07532"/>
    </source>
</evidence>
<dbReference type="Pfam" id="PF07532">
    <property type="entry name" value="Big_4"/>
    <property type="match status" value="1"/>
</dbReference>
<dbReference type="AlphaFoldDB" id="A0A3M0G9B5"/>
<reference evidence="4 5" key="1">
    <citation type="submission" date="2018-10" db="EMBL/GenBank/DDBJ databases">
        <title>Tessaracoccus antarcticuss sp. nov., isolated from sediment.</title>
        <authorList>
            <person name="Zhou L.Y."/>
            <person name="Du Z.J."/>
        </authorList>
    </citation>
    <scope>NUCLEOTIDE SEQUENCE [LARGE SCALE GENOMIC DNA]</scope>
    <source>
        <strain evidence="4 5">JDX10</strain>
    </source>
</reference>
<dbReference type="Pfam" id="PF09479">
    <property type="entry name" value="Flg_new"/>
    <property type="match status" value="1"/>
</dbReference>
<dbReference type="Gene3D" id="2.60.40.4270">
    <property type="entry name" value="Listeria-Bacteroides repeat domain"/>
    <property type="match status" value="1"/>
</dbReference>
<feature type="domain" description="Bacterial Ig-like" evidence="3">
    <location>
        <begin position="120"/>
        <end position="154"/>
    </location>
</feature>
<dbReference type="RefSeq" id="WP_121900138.1">
    <property type="nucleotide sequence ID" value="NZ_REFW01000001.1"/>
</dbReference>
<evidence type="ECO:0000313" key="5">
    <source>
        <dbReference type="Proteomes" id="UP000275256"/>
    </source>
</evidence>
<proteinExistence type="predicted"/>
<feature type="compositionally biased region" description="Low complexity" evidence="2">
    <location>
        <begin position="487"/>
        <end position="508"/>
    </location>
</feature>
<evidence type="ECO:0000256" key="2">
    <source>
        <dbReference type="SAM" id="MobiDB-lite"/>
    </source>
</evidence>
<dbReference type="EMBL" id="REFW01000001">
    <property type="protein sequence ID" value="RMB61591.1"/>
    <property type="molecule type" value="Genomic_DNA"/>
</dbReference>
<dbReference type="GO" id="GO:0030313">
    <property type="term" value="C:cell envelope"/>
    <property type="evidence" value="ECO:0007669"/>
    <property type="project" value="UniProtKB-SubCell"/>
</dbReference>
<name>A0A3M0G9B5_9ACTN</name>
<accession>A0A3M0G9B5</accession>
<dbReference type="Proteomes" id="UP000275256">
    <property type="component" value="Unassembled WGS sequence"/>
</dbReference>
<feature type="compositionally biased region" description="Pro residues" evidence="2">
    <location>
        <begin position="468"/>
        <end position="486"/>
    </location>
</feature>
<comment type="caution">
    <text evidence="4">The sequence shown here is derived from an EMBL/GenBank/DDBJ whole genome shotgun (WGS) entry which is preliminary data.</text>
</comment>
<dbReference type="NCBIfam" id="TIGR02543">
    <property type="entry name" value="List_Bact_rpt"/>
    <property type="match status" value="1"/>
</dbReference>
<comment type="subcellular location">
    <subcellularLocation>
        <location evidence="1">Cell envelope</location>
    </subcellularLocation>
</comment>
<dbReference type="InterPro" id="IPR011081">
    <property type="entry name" value="Big_4"/>
</dbReference>
<gene>
    <name evidence="4" type="ORF">EAX62_02870</name>
</gene>